<keyword evidence="3" id="KW-1185">Reference proteome</keyword>
<reference evidence="2 3" key="1">
    <citation type="journal article" date="2023" name="Arcadia Sci">
        <title>De novo assembly of a long-read Amblyomma americanum tick genome.</title>
        <authorList>
            <person name="Chou S."/>
            <person name="Poskanzer K.E."/>
            <person name="Rollins M."/>
            <person name="Thuy-Boun P.S."/>
        </authorList>
    </citation>
    <scope>NUCLEOTIDE SEQUENCE [LARGE SCALE GENOMIC DNA]</scope>
    <source>
        <strain evidence="2">F_SG_1</strain>
        <tissue evidence="2">Salivary glands</tissue>
    </source>
</reference>
<dbReference type="EMBL" id="JARKHS020003193">
    <property type="protein sequence ID" value="KAK8785945.1"/>
    <property type="molecule type" value="Genomic_DNA"/>
</dbReference>
<evidence type="ECO:0000256" key="1">
    <source>
        <dbReference type="SAM" id="MobiDB-lite"/>
    </source>
</evidence>
<name>A0AAQ4FGP3_AMBAM</name>
<proteinExistence type="predicted"/>
<organism evidence="2 3">
    <name type="scientific">Amblyomma americanum</name>
    <name type="common">Lone star tick</name>
    <dbReference type="NCBI Taxonomy" id="6943"/>
    <lineage>
        <taxon>Eukaryota</taxon>
        <taxon>Metazoa</taxon>
        <taxon>Ecdysozoa</taxon>
        <taxon>Arthropoda</taxon>
        <taxon>Chelicerata</taxon>
        <taxon>Arachnida</taxon>
        <taxon>Acari</taxon>
        <taxon>Parasitiformes</taxon>
        <taxon>Ixodida</taxon>
        <taxon>Ixodoidea</taxon>
        <taxon>Ixodidae</taxon>
        <taxon>Amblyomminae</taxon>
        <taxon>Amblyomma</taxon>
    </lineage>
</organism>
<evidence type="ECO:0000313" key="3">
    <source>
        <dbReference type="Proteomes" id="UP001321473"/>
    </source>
</evidence>
<feature type="non-terminal residue" evidence="2">
    <location>
        <position position="68"/>
    </location>
</feature>
<feature type="region of interest" description="Disordered" evidence="1">
    <location>
        <begin position="1"/>
        <end position="54"/>
    </location>
</feature>
<feature type="compositionally biased region" description="Polar residues" evidence="1">
    <location>
        <begin position="9"/>
        <end position="21"/>
    </location>
</feature>
<dbReference type="AlphaFoldDB" id="A0AAQ4FGP3"/>
<accession>A0AAQ4FGP3</accession>
<protein>
    <submittedName>
        <fullName evidence="2">Uncharacterized protein</fullName>
    </submittedName>
</protein>
<feature type="non-terminal residue" evidence="2">
    <location>
        <position position="1"/>
    </location>
</feature>
<gene>
    <name evidence="2" type="ORF">V5799_007691</name>
</gene>
<evidence type="ECO:0000313" key="2">
    <source>
        <dbReference type="EMBL" id="KAK8785945.1"/>
    </source>
</evidence>
<dbReference type="Proteomes" id="UP001321473">
    <property type="component" value="Unassembled WGS sequence"/>
</dbReference>
<sequence>FDRIGALWSGSQQRASCQNAGSPVVQCPGTHTPLHGAYPGRVNPKTQGTRPKPWSCDMCPGSGWRASA</sequence>
<comment type="caution">
    <text evidence="2">The sequence shown here is derived from an EMBL/GenBank/DDBJ whole genome shotgun (WGS) entry which is preliminary data.</text>
</comment>